<organism evidence="3 4">
    <name type="scientific">Actinomycetospora straminea</name>
    <dbReference type="NCBI Taxonomy" id="663607"/>
    <lineage>
        <taxon>Bacteria</taxon>
        <taxon>Bacillati</taxon>
        <taxon>Actinomycetota</taxon>
        <taxon>Actinomycetes</taxon>
        <taxon>Pseudonocardiales</taxon>
        <taxon>Pseudonocardiaceae</taxon>
        <taxon>Actinomycetospora</taxon>
    </lineage>
</organism>
<accession>A0ABP9E6W7</accession>
<reference evidence="4" key="1">
    <citation type="journal article" date="2019" name="Int. J. Syst. Evol. Microbiol.">
        <title>The Global Catalogue of Microorganisms (GCM) 10K type strain sequencing project: providing services to taxonomists for standard genome sequencing and annotation.</title>
        <authorList>
            <consortium name="The Broad Institute Genomics Platform"/>
            <consortium name="The Broad Institute Genome Sequencing Center for Infectious Disease"/>
            <person name="Wu L."/>
            <person name="Ma J."/>
        </authorList>
    </citation>
    <scope>NUCLEOTIDE SEQUENCE [LARGE SCALE GENOMIC DNA]</scope>
    <source>
        <strain evidence="4">JCM 17983</strain>
    </source>
</reference>
<protein>
    <submittedName>
        <fullName evidence="3">Uncharacterized protein</fullName>
    </submittedName>
</protein>
<name>A0ABP9E6W7_9PSEU</name>
<gene>
    <name evidence="3" type="ORF">GCM10023203_11050</name>
</gene>
<comment type="caution">
    <text evidence="3">The sequence shown here is derived from an EMBL/GenBank/DDBJ whole genome shotgun (WGS) entry which is preliminary data.</text>
</comment>
<proteinExistence type="predicted"/>
<evidence type="ECO:0000256" key="1">
    <source>
        <dbReference type="SAM" id="MobiDB-lite"/>
    </source>
</evidence>
<feature type="signal peptide" evidence="2">
    <location>
        <begin position="1"/>
        <end position="22"/>
    </location>
</feature>
<sequence>MRPKQMVVPSPLLTAIPAAGTAAEAAAQTAAQTATERTAMTDPTTDTGPLPTSGLQHVATFCGQCSCGCPELYLDPAADDDRRVVITDDFGAAIRMSLVQLAVIVDDARHGVLDGLLADAR</sequence>
<evidence type="ECO:0000313" key="3">
    <source>
        <dbReference type="EMBL" id="GAA4864875.1"/>
    </source>
</evidence>
<evidence type="ECO:0000313" key="4">
    <source>
        <dbReference type="Proteomes" id="UP001500457"/>
    </source>
</evidence>
<feature type="chain" id="PRO_5045436802" evidence="2">
    <location>
        <begin position="23"/>
        <end position="121"/>
    </location>
</feature>
<dbReference type="EMBL" id="BAABHQ010000002">
    <property type="protein sequence ID" value="GAA4864875.1"/>
    <property type="molecule type" value="Genomic_DNA"/>
</dbReference>
<keyword evidence="2" id="KW-0732">Signal</keyword>
<keyword evidence="4" id="KW-1185">Reference proteome</keyword>
<feature type="region of interest" description="Disordered" evidence="1">
    <location>
        <begin position="28"/>
        <end position="52"/>
    </location>
</feature>
<dbReference type="Proteomes" id="UP001500457">
    <property type="component" value="Unassembled WGS sequence"/>
</dbReference>
<evidence type="ECO:0000256" key="2">
    <source>
        <dbReference type="SAM" id="SignalP"/>
    </source>
</evidence>